<dbReference type="STRING" id="649747.HMPREF0083_00555"/>
<dbReference type="Proteomes" id="UP000016511">
    <property type="component" value="Unassembled WGS sequence"/>
</dbReference>
<evidence type="ECO:0000313" key="2">
    <source>
        <dbReference type="EMBL" id="ERI11337.1"/>
    </source>
</evidence>
<protein>
    <submittedName>
        <fullName evidence="2">Uncharacterized protein</fullName>
    </submittedName>
</protein>
<gene>
    <name evidence="2" type="ORF">HMPREF0083_00555</name>
</gene>
<evidence type="ECO:0000313" key="3">
    <source>
        <dbReference type="Proteomes" id="UP000016511"/>
    </source>
</evidence>
<reference evidence="2 3" key="1">
    <citation type="submission" date="2013-08" db="EMBL/GenBank/DDBJ databases">
        <authorList>
            <person name="Weinstock G."/>
            <person name="Sodergren E."/>
            <person name="Wylie T."/>
            <person name="Fulton L."/>
            <person name="Fulton R."/>
            <person name="Fronick C."/>
            <person name="O'Laughlin M."/>
            <person name="Godfrey J."/>
            <person name="Miner T."/>
            <person name="Herter B."/>
            <person name="Appelbaum E."/>
            <person name="Cordes M."/>
            <person name="Lek S."/>
            <person name="Wollam A."/>
            <person name="Pepin K.H."/>
            <person name="Palsikar V.B."/>
            <person name="Mitreva M."/>
            <person name="Wilson R.K."/>
        </authorList>
    </citation>
    <scope>NUCLEOTIDE SEQUENCE [LARGE SCALE GENOMIC DNA]</scope>
    <source>
        <strain evidence="2 3">ATCC 12856</strain>
    </source>
</reference>
<evidence type="ECO:0000256" key="1">
    <source>
        <dbReference type="SAM" id="MobiDB-lite"/>
    </source>
</evidence>
<dbReference type="EMBL" id="AWSJ01000042">
    <property type="protein sequence ID" value="ERI11337.1"/>
    <property type="molecule type" value="Genomic_DNA"/>
</dbReference>
<proteinExistence type="predicted"/>
<keyword evidence="3" id="KW-1185">Reference proteome</keyword>
<sequence length="44" mass="5064">MLIPAPRGGQISTPLHLDNGRGATRKKTRFQTGYIPHNQFKFRR</sequence>
<organism evidence="2 3">
    <name type="scientific">Aneurinibacillus aneurinilyticus ATCC 12856</name>
    <dbReference type="NCBI Taxonomy" id="649747"/>
    <lineage>
        <taxon>Bacteria</taxon>
        <taxon>Bacillati</taxon>
        <taxon>Bacillota</taxon>
        <taxon>Bacilli</taxon>
        <taxon>Bacillales</taxon>
        <taxon>Paenibacillaceae</taxon>
        <taxon>Aneurinibacillus group</taxon>
        <taxon>Aneurinibacillus</taxon>
    </lineage>
</organism>
<dbReference type="HOGENOM" id="CLU_3287404_0_0_9"/>
<dbReference type="eggNOG" id="ENOG502ZKGD">
    <property type="taxonomic scope" value="Bacteria"/>
</dbReference>
<comment type="caution">
    <text evidence="2">The sequence shown here is derived from an EMBL/GenBank/DDBJ whole genome shotgun (WGS) entry which is preliminary data.</text>
</comment>
<dbReference type="AlphaFoldDB" id="U1YGX5"/>
<name>U1YGX5_ANEAE</name>
<feature type="region of interest" description="Disordered" evidence="1">
    <location>
        <begin position="1"/>
        <end position="26"/>
    </location>
</feature>
<accession>U1YGX5</accession>